<dbReference type="PROSITE" id="PS00211">
    <property type="entry name" value="ABC_TRANSPORTER_1"/>
    <property type="match status" value="2"/>
</dbReference>
<dbReference type="InterPro" id="IPR032524">
    <property type="entry name" value="ABC_tran_C"/>
</dbReference>
<dbReference type="GO" id="GO:0003677">
    <property type="term" value="F:DNA binding"/>
    <property type="evidence" value="ECO:0007669"/>
    <property type="project" value="InterPro"/>
</dbReference>
<dbReference type="CDD" id="cd03221">
    <property type="entry name" value="ABCF_EF-3"/>
    <property type="match status" value="2"/>
</dbReference>
<keyword evidence="3" id="KW-0175">Coiled coil</keyword>
<feature type="domain" description="ABC transporter" evidence="5">
    <location>
        <begin position="329"/>
        <end position="541"/>
    </location>
</feature>
<dbReference type="InterPro" id="IPR017871">
    <property type="entry name" value="ABC_transporter-like_CS"/>
</dbReference>
<evidence type="ECO:0000256" key="3">
    <source>
        <dbReference type="SAM" id="Coils"/>
    </source>
</evidence>
<feature type="domain" description="ABC transporter" evidence="5">
    <location>
        <begin position="4"/>
        <end position="257"/>
    </location>
</feature>
<dbReference type="FunFam" id="3.40.50.300:FF:000011">
    <property type="entry name" value="Putative ABC transporter ATP-binding component"/>
    <property type="match status" value="1"/>
</dbReference>
<feature type="region of interest" description="Disordered" evidence="4">
    <location>
        <begin position="540"/>
        <end position="575"/>
    </location>
</feature>
<dbReference type="Pfam" id="PF16326">
    <property type="entry name" value="ABC_tran_CTD"/>
    <property type="match status" value="1"/>
</dbReference>
<evidence type="ECO:0000256" key="1">
    <source>
        <dbReference type="ARBA" id="ARBA00022741"/>
    </source>
</evidence>
<evidence type="ECO:0000256" key="2">
    <source>
        <dbReference type="ARBA" id="ARBA00022840"/>
    </source>
</evidence>
<dbReference type="Proteomes" id="UP000824208">
    <property type="component" value="Unassembled WGS sequence"/>
</dbReference>
<reference evidence="6" key="2">
    <citation type="submission" date="2021-04" db="EMBL/GenBank/DDBJ databases">
        <authorList>
            <person name="Gilroy R."/>
        </authorList>
    </citation>
    <scope>NUCLEOTIDE SEQUENCE</scope>
    <source>
        <strain evidence="6">CHK189-11263</strain>
    </source>
</reference>
<sequence>MIDISVSGLVKEFEVGTKILDGLTFQIDQGERVGLLGKNGAGKTTLFKILTGELDYDEGEVSIAPGKTLGLISQIPVYPPEYTVEDVLNTAFARLFRMEEEMVDLSFRMAGDSSGELMRRYDKLAAAFEAGGGYDTATELNKVCNGLEIGAGMRSQLFSSLSGGEKTRVNLGRLILEDTDILLLDEPTNHLDLRATEWLEEYLGRFKGTVLAISHDRWFLDRVVRRVIEIQDGRAEFYPGNYSFYAVEKERRYEEKRRQYEKEQAKIQQLEKAAEQLRIWAYSGNDKIFKRAQSMEKRIERLRKTDKPKKEHKLDLRFGERDFHGDEVLLIKDLEKGFDGRPLFHGVDLLVEGGERIALLGDNGTGKSTFLKLIMGEEEPDGGKIRRGPTVKIGYLPQIIHFDHPERNLVDTMLYDQNCTTQEARDRLAAFNFRGEDVFKPVSALSGGEQSRLRLCMLMDAKINLLILDEPTNHLDIASREWIEEAVTDYDGTLLFVSHDRYFINQFAGRIWMIENGQITDFRGTFEEFRAFQERQRQLSQAAKAAEPSAKAPKKEPAAAGGQKRSGGTKMLEKQVNAAEREVAKAEERLEALDAEMAAAATDYVRLQALGEEKAALEEELSGLYARWEELSAALEAAGGGV</sequence>
<accession>A0A9D2M986</accession>
<dbReference type="Pfam" id="PF00005">
    <property type="entry name" value="ABC_tran"/>
    <property type="match status" value="2"/>
</dbReference>
<dbReference type="Pfam" id="PF12848">
    <property type="entry name" value="ABC_tran_Xtn"/>
    <property type="match status" value="1"/>
</dbReference>
<dbReference type="SMART" id="SM00382">
    <property type="entry name" value="AAA"/>
    <property type="match status" value="2"/>
</dbReference>
<protein>
    <submittedName>
        <fullName evidence="6">ATP-binding cassette domain-containing protein</fullName>
    </submittedName>
</protein>
<keyword evidence="2 6" id="KW-0067">ATP-binding</keyword>
<dbReference type="PANTHER" id="PTHR42855">
    <property type="entry name" value="ABC TRANSPORTER ATP-BINDING SUBUNIT"/>
    <property type="match status" value="1"/>
</dbReference>
<dbReference type="AlphaFoldDB" id="A0A9D2M986"/>
<dbReference type="EMBL" id="DWYC01000035">
    <property type="protein sequence ID" value="HJB56545.1"/>
    <property type="molecule type" value="Genomic_DNA"/>
</dbReference>
<keyword evidence="1" id="KW-0547">Nucleotide-binding</keyword>
<dbReference type="InterPro" id="IPR027417">
    <property type="entry name" value="P-loop_NTPase"/>
</dbReference>
<reference evidence="6" key="1">
    <citation type="journal article" date="2021" name="PeerJ">
        <title>Extensive microbial diversity within the chicken gut microbiome revealed by metagenomics and culture.</title>
        <authorList>
            <person name="Gilroy R."/>
            <person name="Ravi A."/>
            <person name="Getino M."/>
            <person name="Pursley I."/>
            <person name="Horton D.L."/>
            <person name="Alikhan N.F."/>
            <person name="Baker D."/>
            <person name="Gharbi K."/>
            <person name="Hall N."/>
            <person name="Watson M."/>
            <person name="Adriaenssens E.M."/>
            <person name="Foster-Nyarko E."/>
            <person name="Jarju S."/>
            <person name="Secka A."/>
            <person name="Antonio M."/>
            <person name="Oren A."/>
            <person name="Chaudhuri R.R."/>
            <person name="La Ragione R."/>
            <person name="Hildebrand F."/>
            <person name="Pallen M.J."/>
        </authorList>
    </citation>
    <scope>NUCLEOTIDE SEQUENCE</scope>
    <source>
        <strain evidence="6">CHK189-11263</strain>
    </source>
</reference>
<dbReference type="InterPro" id="IPR037118">
    <property type="entry name" value="Val-tRNA_synth_C_sf"/>
</dbReference>
<dbReference type="NCBIfam" id="NF000355">
    <property type="entry name" value="ribo_prot_ABC_F"/>
    <property type="match status" value="1"/>
</dbReference>
<dbReference type="GO" id="GO:0005524">
    <property type="term" value="F:ATP binding"/>
    <property type="evidence" value="ECO:0007669"/>
    <property type="project" value="UniProtKB-KW"/>
</dbReference>
<dbReference type="PANTHER" id="PTHR42855:SF2">
    <property type="entry name" value="DRUG RESISTANCE ABC TRANSPORTER,ATP-BINDING PROTEIN"/>
    <property type="match status" value="1"/>
</dbReference>
<name>A0A9D2M986_9FIRM</name>
<gene>
    <name evidence="6" type="ORF">H9714_03240</name>
</gene>
<evidence type="ECO:0000313" key="7">
    <source>
        <dbReference type="Proteomes" id="UP000824208"/>
    </source>
</evidence>
<evidence type="ECO:0000313" key="6">
    <source>
        <dbReference type="EMBL" id="HJB56545.1"/>
    </source>
</evidence>
<evidence type="ECO:0000256" key="4">
    <source>
        <dbReference type="SAM" id="MobiDB-lite"/>
    </source>
</evidence>
<dbReference type="Gene3D" id="1.10.287.380">
    <property type="entry name" value="Valyl-tRNA synthetase, C-terminal domain"/>
    <property type="match status" value="1"/>
</dbReference>
<feature type="compositionally biased region" description="Low complexity" evidence="4">
    <location>
        <begin position="540"/>
        <end position="551"/>
    </location>
</feature>
<evidence type="ECO:0000259" key="5">
    <source>
        <dbReference type="PROSITE" id="PS50893"/>
    </source>
</evidence>
<dbReference type="Gene3D" id="3.40.50.300">
    <property type="entry name" value="P-loop containing nucleotide triphosphate hydrolases"/>
    <property type="match status" value="2"/>
</dbReference>
<dbReference type="InterPro" id="IPR032781">
    <property type="entry name" value="ABC_tran_Xtn"/>
</dbReference>
<dbReference type="InterPro" id="IPR051309">
    <property type="entry name" value="ABCF_ATPase"/>
</dbReference>
<organism evidence="6 7">
    <name type="scientific">Candidatus Flavonifractor intestinipullorum</name>
    <dbReference type="NCBI Taxonomy" id="2838587"/>
    <lineage>
        <taxon>Bacteria</taxon>
        <taxon>Bacillati</taxon>
        <taxon>Bacillota</taxon>
        <taxon>Clostridia</taxon>
        <taxon>Eubacteriales</taxon>
        <taxon>Oscillospiraceae</taxon>
        <taxon>Flavonifractor</taxon>
    </lineage>
</organism>
<dbReference type="SUPFAM" id="SSF52540">
    <property type="entry name" value="P-loop containing nucleoside triphosphate hydrolases"/>
    <property type="match status" value="2"/>
</dbReference>
<proteinExistence type="predicted"/>
<feature type="coiled-coil region" evidence="3">
    <location>
        <begin position="246"/>
        <end position="305"/>
    </location>
</feature>
<dbReference type="InterPro" id="IPR003439">
    <property type="entry name" value="ABC_transporter-like_ATP-bd"/>
</dbReference>
<dbReference type="InterPro" id="IPR003593">
    <property type="entry name" value="AAA+_ATPase"/>
</dbReference>
<dbReference type="PROSITE" id="PS50893">
    <property type="entry name" value="ABC_TRANSPORTER_2"/>
    <property type="match status" value="2"/>
</dbReference>
<comment type="caution">
    <text evidence="6">The sequence shown here is derived from an EMBL/GenBank/DDBJ whole genome shotgun (WGS) entry which is preliminary data.</text>
</comment>
<dbReference type="GO" id="GO:0016887">
    <property type="term" value="F:ATP hydrolysis activity"/>
    <property type="evidence" value="ECO:0007669"/>
    <property type="project" value="InterPro"/>
</dbReference>